<keyword evidence="5" id="KW-1185">Reference proteome</keyword>
<dbReference type="InterPro" id="IPR042178">
    <property type="entry name" value="Serpin_sf_1"/>
</dbReference>
<evidence type="ECO:0000256" key="1">
    <source>
        <dbReference type="RuleBase" id="RU000411"/>
    </source>
</evidence>
<dbReference type="PANTHER" id="PTHR11461">
    <property type="entry name" value="SERINE PROTEASE INHIBITOR, SERPIN"/>
    <property type="match status" value="1"/>
</dbReference>
<feature type="domain" description="Serpin" evidence="3">
    <location>
        <begin position="32"/>
        <end position="414"/>
    </location>
</feature>
<accession>A0A5C4J780</accession>
<dbReference type="Pfam" id="PF00079">
    <property type="entry name" value="Serpin"/>
    <property type="match status" value="1"/>
</dbReference>
<proteinExistence type="inferred from homology"/>
<reference evidence="4 5" key="1">
    <citation type="submission" date="2019-05" db="EMBL/GenBank/DDBJ databases">
        <title>Draft genome sequence of Actinomadura sp. 14C53.</title>
        <authorList>
            <person name="Saricaoglu S."/>
            <person name="Isik K."/>
        </authorList>
    </citation>
    <scope>NUCLEOTIDE SEQUENCE [LARGE SCALE GENOMIC DNA]</scope>
    <source>
        <strain evidence="4 5">14C53</strain>
    </source>
</reference>
<dbReference type="SMART" id="SM00093">
    <property type="entry name" value="SERPIN"/>
    <property type="match status" value="1"/>
</dbReference>
<name>A0A5C4J780_9ACTN</name>
<evidence type="ECO:0000313" key="5">
    <source>
        <dbReference type="Proteomes" id="UP000309174"/>
    </source>
</evidence>
<dbReference type="EMBL" id="VCKW01000132">
    <property type="protein sequence ID" value="TMQ94400.1"/>
    <property type="molecule type" value="Genomic_DNA"/>
</dbReference>
<dbReference type="PANTHER" id="PTHR11461:SF211">
    <property type="entry name" value="GH10112P-RELATED"/>
    <property type="match status" value="1"/>
</dbReference>
<sequence length="426" mass="45055">MGQTTAFSLRSTPRPPMAEGERMSGELVPASNALTARWAKEAFDGTTTVLSGAGVWPLLAFLAAASREPGRAELQRAIGLDAAGADRHARVALGMLRSATAATGAFGVWTRAGLPVEPWWHKIVPVDARGELTGDTAGDQARLDEWVRRNTSDQLTQMPVQVRRETALVLATALTVDTRWKEPFQDVPLKPAEGPWAGRAKEAAGLTHTTPDVNRLTLAEETPAGPVTLLTVHGEDDVDVILCMGEPDRRPGDVLAVAIAATDGEHRLRRGERLLQRTLAEKAPGLRVDTALAFEPHTTLSATTVRFDIAAGHDLLAHAGVFGLETVSTADGRGHLPGISRTPLAVGQAAQDATATFSAEGFKAAAVTAIGAVPTGAPMAEARVLNVTFDRPFGFLAWHRPTGLVLLAGWVAEPEDWTPPDPASGP</sequence>
<dbReference type="AlphaFoldDB" id="A0A5C4J780"/>
<dbReference type="InterPro" id="IPR036186">
    <property type="entry name" value="Serpin_sf"/>
</dbReference>
<dbReference type="InterPro" id="IPR000215">
    <property type="entry name" value="Serpin_fam"/>
</dbReference>
<dbReference type="InterPro" id="IPR023796">
    <property type="entry name" value="Serpin_dom"/>
</dbReference>
<dbReference type="GO" id="GO:0004867">
    <property type="term" value="F:serine-type endopeptidase inhibitor activity"/>
    <property type="evidence" value="ECO:0007669"/>
    <property type="project" value="InterPro"/>
</dbReference>
<gene>
    <name evidence="4" type="ORF">ETD83_24070</name>
</gene>
<dbReference type="Proteomes" id="UP000309174">
    <property type="component" value="Unassembled WGS sequence"/>
</dbReference>
<dbReference type="SUPFAM" id="SSF56574">
    <property type="entry name" value="Serpins"/>
    <property type="match status" value="2"/>
</dbReference>
<protein>
    <submittedName>
        <fullName evidence="4">Serpin family protein</fullName>
    </submittedName>
</protein>
<dbReference type="Gene3D" id="3.30.497.10">
    <property type="entry name" value="Antithrombin, subunit I, domain 2"/>
    <property type="match status" value="2"/>
</dbReference>
<dbReference type="OrthoDB" id="4847668at2"/>
<evidence type="ECO:0000313" key="4">
    <source>
        <dbReference type="EMBL" id="TMQ94400.1"/>
    </source>
</evidence>
<comment type="caution">
    <text evidence="4">The sequence shown here is derived from an EMBL/GenBank/DDBJ whole genome shotgun (WGS) entry which is preliminary data.</text>
</comment>
<evidence type="ECO:0000256" key="2">
    <source>
        <dbReference type="SAM" id="MobiDB-lite"/>
    </source>
</evidence>
<evidence type="ECO:0000259" key="3">
    <source>
        <dbReference type="SMART" id="SM00093"/>
    </source>
</evidence>
<organism evidence="4 5">
    <name type="scientific">Actinomadura soli</name>
    <dbReference type="NCBI Taxonomy" id="2508997"/>
    <lineage>
        <taxon>Bacteria</taxon>
        <taxon>Bacillati</taxon>
        <taxon>Actinomycetota</taxon>
        <taxon>Actinomycetes</taxon>
        <taxon>Streptosporangiales</taxon>
        <taxon>Thermomonosporaceae</taxon>
        <taxon>Actinomadura</taxon>
    </lineage>
</organism>
<feature type="region of interest" description="Disordered" evidence="2">
    <location>
        <begin position="1"/>
        <end position="24"/>
    </location>
</feature>
<dbReference type="GO" id="GO:0005615">
    <property type="term" value="C:extracellular space"/>
    <property type="evidence" value="ECO:0007669"/>
    <property type="project" value="InterPro"/>
</dbReference>
<feature type="compositionally biased region" description="Polar residues" evidence="2">
    <location>
        <begin position="1"/>
        <end position="11"/>
    </location>
</feature>
<comment type="similarity">
    <text evidence="1">Belongs to the serpin family.</text>
</comment>